<feature type="transmembrane region" description="Helical" evidence="7">
    <location>
        <begin position="133"/>
        <end position="158"/>
    </location>
</feature>
<evidence type="ECO:0000256" key="3">
    <source>
        <dbReference type="ARBA" id="ARBA00022692"/>
    </source>
</evidence>
<protein>
    <submittedName>
        <fullName evidence="9">Cytochrome c biogenesis protein CcdA</fullName>
    </submittedName>
</protein>
<organism evidence="9 10">
    <name type="scientific">Benzoatithermus flavus</name>
    <dbReference type="NCBI Taxonomy" id="3108223"/>
    <lineage>
        <taxon>Bacteria</taxon>
        <taxon>Pseudomonadati</taxon>
        <taxon>Pseudomonadota</taxon>
        <taxon>Alphaproteobacteria</taxon>
        <taxon>Geminicoccales</taxon>
        <taxon>Geminicoccaceae</taxon>
        <taxon>Benzoatithermus</taxon>
    </lineage>
</organism>
<proteinExistence type="inferred from homology"/>
<evidence type="ECO:0000313" key="9">
    <source>
        <dbReference type="EMBL" id="MEK0085480.1"/>
    </source>
</evidence>
<name>A0ABU8XWA2_9PROT</name>
<feature type="transmembrane region" description="Helical" evidence="7">
    <location>
        <begin position="55"/>
        <end position="79"/>
    </location>
</feature>
<accession>A0ABU8XWA2</accession>
<reference evidence="9 10" key="1">
    <citation type="submission" date="2024-01" db="EMBL/GenBank/DDBJ databases">
        <title>Multi-omics insights into the function and evolution of sodium benzoate biodegradation pathways in Benzoatithermus flavus gen. nov., sp. nov. from hot spring.</title>
        <authorList>
            <person name="Hu C.-J."/>
            <person name="Li W.-J."/>
        </authorList>
    </citation>
    <scope>NUCLEOTIDE SEQUENCE [LARGE SCALE GENOMIC DNA]</scope>
    <source>
        <strain evidence="9 10">SYSU G07066</strain>
    </source>
</reference>
<keyword evidence="3 7" id="KW-0812">Transmembrane</keyword>
<evidence type="ECO:0000259" key="8">
    <source>
        <dbReference type="Pfam" id="PF02683"/>
    </source>
</evidence>
<keyword evidence="5 7" id="KW-1133">Transmembrane helix</keyword>
<keyword evidence="10" id="KW-1185">Reference proteome</keyword>
<comment type="caution">
    <text evidence="9">The sequence shown here is derived from an EMBL/GenBank/DDBJ whole genome shotgun (WGS) entry which is preliminary data.</text>
</comment>
<keyword evidence="6 7" id="KW-0472">Membrane</keyword>
<dbReference type="EMBL" id="JBBLZC010000028">
    <property type="protein sequence ID" value="MEK0085480.1"/>
    <property type="molecule type" value="Genomic_DNA"/>
</dbReference>
<evidence type="ECO:0000313" key="10">
    <source>
        <dbReference type="Proteomes" id="UP001375743"/>
    </source>
</evidence>
<sequence>MLATTGSIGFLTAFIAGVVSFLSPCVLPLVPGYLSYVAGTSLEVLRDRRTARLQSLAYAFCFVLGFSVVFIAFGASATALGRLLLSWRYELGIVAGIVVLLFGLHLAGLLPIHLLEREARFHAEVKGGRVVGAFLLGLAFAFGWTPCIGPVLGVILTMSASAADLGTGTALLAVYSLGLGLPFLVAALFTDVLLERLRQLSRAGRQIQRAAGLLLAVVGVLMITGRLEAIAYWLLETFPALARIG</sequence>
<keyword evidence="4" id="KW-0201">Cytochrome c-type biogenesis</keyword>
<evidence type="ECO:0000256" key="4">
    <source>
        <dbReference type="ARBA" id="ARBA00022748"/>
    </source>
</evidence>
<dbReference type="Proteomes" id="UP001375743">
    <property type="component" value="Unassembled WGS sequence"/>
</dbReference>
<evidence type="ECO:0000256" key="1">
    <source>
        <dbReference type="ARBA" id="ARBA00004141"/>
    </source>
</evidence>
<evidence type="ECO:0000256" key="7">
    <source>
        <dbReference type="SAM" id="Phobius"/>
    </source>
</evidence>
<gene>
    <name evidence="9" type="ORF">U1T56_20190</name>
</gene>
<dbReference type="RefSeq" id="WP_418161330.1">
    <property type="nucleotide sequence ID" value="NZ_JBBLZC010000028.1"/>
</dbReference>
<feature type="transmembrane region" description="Helical" evidence="7">
    <location>
        <begin position="6"/>
        <end position="34"/>
    </location>
</feature>
<dbReference type="PANTHER" id="PTHR31272">
    <property type="entry name" value="CYTOCHROME C-TYPE BIOGENESIS PROTEIN HI_1454-RELATED"/>
    <property type="match status" value="1"/>
</dbReference>
<evidence type="ECO:0000256" key="6">
    <source>
        <dbReference type="ARBA" id="ARBA00023136"/>
    </source>
</evidence>
<dbReference type="InterPro" id="IPR051790">
    <property type="entry name" value="Cytochrome_c-biogenesis_DsbD"/>
</dbReference>
<dbReference type="PANTHER" id="PTHR31272:SF4">
    <property type="entry name" value="CYTOCHROME C-TYPE BIOGENESIS PROTEIN HI_1454-RELATED"/>
    <property type="match status" value="1"/>
</dbReference>
<evidence type="ECO:0000256" key="2">
    <source>
        <dbReference type="ARBA" id="ARBA00006143"/>
    </source>
</evidence>
<feature type="transmembrane region" description="Helical" evidence="7">
    <location>
        <begin position="210"/>
        <end position="235"/>
    </location>
</feature>
<feature type="domain" description="Cytochrome C biogenesis protein transmembrane" evidence="8">
    <location>
        <begin position="11"/>
        <end position="223"/>
    </location>
</feature>
<evidence type="ECO:0000256" key="5">
    <source>
        <dbReference type="ARBA" id="ARBA00022989"/>
    </source>
</evidence>
<dbReference type="InterPro" id="IPR003834">
    <property type="entry name" value="Cyt_c_assmbl_TM_dom"/>
</dbReference>
<feature type="transmembrane region" description="Helical" evidence="7">
    <location>
        <begin position="91"/>
        <end position="112"/>
    </location>
</feature>
<comment type="subcellular location">
    <subcellularLocation>
        <location evidence="1">Membrane</location>
        <topology evidence="1">Multi-pass membrane protein</topology>
    </subcellularLocation>
</comment>
<dbReference type="Pfam" id="PF02683">
    <property type="entry name" value="DsbD_TM"/>
    <property type="match status" value="1"/>
</dbReference>
<comment type="similarity">
    <text evidence="2">Belongs to the DsbD family.</text>
</comment>
<feature type="transmembrane region" description="Helical" evidence="7">
    <location>
        <begin position="170"/>
        <end position="189"/>
    </location>
</feature>